<keyword evidence="1" id="KW-0418">Kinase</keyword>
<evidence type="ECO:0000256" key="1">
    <source>
        <dbReference type="PIRNR" id="PIRNR006221"/>
    </source>
</evidence>
<protein>
    <submittedName>
        <fullName evidence="3">Fructosamine-3-kinase</fullName>
    </submittedName>
</protein>
<reference evidence="3 4" key="1">
    <citation type="submission" date="2020-10" db="EMBL/GenBank/DDBJ databases">
        <title>Sequencing the genomes of 1000 actinobacteria strains.</title>
        <authorList>
            <person name="Klenk H.-P."/>
        </authorList>
    </citation>
    <scope>NUCLEOTIDE SEQUENCE [LARGE SCALE GENOMIC DNA]</scope>
    <source>
        <strain evidence="3 4">DSM 15474</strain>
    </source>
</reference>
<feature type="region of interest" description="Disordered" evidence="2">
    <location>
        <begin position="29"/>
        <end position="58"/>
    </location>
</feature>
<dbReference type="Gene3D" id="1.10.510.10">
    <property type="entry name" value="Transferase(Phosphotransferase) domain 1"/>
    <property type="match status" value="1"/>
</dbReference>
<evidence type="ECO:0000313" key="3">
    <source>
        <dbReference type="EMBL" id="MBE1515506.1"/>
    </source>
</evidence>
<dbReference type="PANTHER" id="PTHR12149">
    <property type="entry name" value="FRUCTOSAMINE 3 KINASE-RELATED PROTEIN"/>
    <property type="match status" value="1"/>
</dbReference>
<accession>A0ABR9J935</accession>
<keyword evidence="1" id="KW-0808">Transferase</keyword>
<feature type="compositionally biased region" description="Low complexity" evidence="2">
    <location>
        <begin position="32"/>
        <end position="45"/>
    </location>
</feature>
<sequence length="311" mass="32755">MAFVKLSPPDHPEAALVEAAGLRWLGQAADDGGAPVVSVRSASRGSGHEQDGSAERGRLELKELPTATPDEQAGVEFGRALARTHGWLARQRGAQDNGPTPTADHEGFGVLPPEHPAQTPAYFGPAEQPLVMGTGVHASWGAFLALERLDPMLQGLAPELTAADARLLHAARDRIAAGELDDAEPPALIHGDLWSGNVLWTPAASGAAASGEAHSGSAHGGEAHGGAVRGTLIDPAAHTGHRETDIAFLHLFGLPQLDAVMRGYQQEFPLSTGWQDRIGLHQFFCLGVHWLLFGGSYRGPTLRAAEQVLQL</sequence>
<comment type="similarity">
    <text evidence="1">Belongs to the fructosamine kinase family.</text>
</comment>
<evidence type="ECO:0000256" key="2">
    <source>
        <dbReference type="SAM" id="MobiDB-lite"/>
    </source>
</evidence>
<name>A0ABR9J935_9MICC</name>
<dbReference type="Pfam" id="PF03881">
    <property type="entry name" value="Fructosamin_kin"/>
    <property type="match status" value="1"/>
</dbReference>
<organism evidence="3 4">
    <name type="scientific">Nesterenkonia halotolerans</name>
    <dbReference type="NCBI Taxonomy" id="225325"/>
    <lineage>
        <taxon>Bacteria</taxon>
        <taxon>Bacillati</taxon>
        <taxon>Actinomycetota</taxon>
        <taxon>Actinomycetes</taxon>
        <taxon>Micrococcales</taxon>
        <taxon>Micrococcaceae</taxon>
        <taxon>Nesterenkonia</taxon>
    </lineage>
</organism>
<dbReference type="Gene3D" id="1.20.1270.240">
    <property type="match status" value="1"/>
</dbReference>
<gene>
    <name evidence="3" type="ORF">H4W26_002298</name>
</gene>
<proteinExistence type="inferred from homology"/>
<dbReference type="Proteomes" id="UP000636579">
    <property type="component" value="Unassembled WGS sequence"/>
</dbReference>
<dbReference type="PIRSF" id="PIRSF006221">
    <property type="entry name" value="Ketosamine-3-kinase"/>
    <property type="match status" value="1"/>
</dbReference>
<keyword evidence="4" id="KW-1185">Reference proteome</keyword>
<dbReference type="SUPFAM" id="SSF56112">
    <property type="entry name" value="Protein kinase-like (PK-like)"/>
    <property type="match status" value="1"/>
</dbReference>
<dbReference type="InterPro" id="IPR016477">
    <property type="entry name" value="Fructo-/Ketosamine-3-kinase"/>
</dbReference>
<comment type="caution">
    <text evidence="3">The sequence shown here is derived from an EMBL/GenBank/DDBJ whole genome shotgun (WGS) entry which is preliminary data.</text>
</comment>
<dbReference type="PANTHER" id="PTHR12149:SF8">
    <property type="entry name" value="PROTEIN-RIBULOSAMINE 3-KINASE"/>
    <property type="match status" value="1"/>
</dbReference>
<evidence type="ECO:0000313" key="4">
    <source>
        <dbReference type="Proteomes" id="UP000636579"/>
    </source>
</evidence>
<feature type="compositionally biased region" description="Basic and acidic residues" evidence="2">
    <location>
        <begin position="46"/>
        <end position="58"/>
    </location>
</feature>
<dbReference type="RefSeq" id="WP_192592338.1">
    <property type="nucleotide sequence ID" value="NZ_JADBEE010000002.1"/>
</dbReference>
<dbReference type="InterPro" id="IPR011009">
    <property type="entry name" value="Kinase-like_dom_sf"/>
</dbReference>
<dbReference type="EMBL" id="JADBEE010000002">
    <property type="protein sequence ID" value="MBE1515506.1"/>
    <property type="molecule type" value="Genomic_DNA"/>
</dbReference>